<evidence type="ECO:0000256" key="7">
    <source>
        <dbReference type="ARBA" id="ARBA00023027"/>
    </source>
</evidence>
<dbReference type="InterPro" id="IPR029324">
    <property type="entry name" value="AIF_C"/>
</dbReference>
<keyword evidence="2" id="KW-0285">Flavoprotein</keyword>
<dbReference type="PRINTS" id="PR00368">
    <property type="entry name" value="FADPNR"/>
</dbReference>
<keyword evidence="3" id="KW-0053">Apoptosis</keyword>
<dbReference type="GO" id="GO:0046983">
    <property type="term" value="F:protein dimerization activity"/>
    <property type="evidence" value="ECO:0007669"/>
    <property type="project" value="InterPro"/>
</dbReference>
<evidence type="ECO:0000256" key="1">
    <source>
        <dbReference type="ARBA" id="ARBA00001974"/>
    </source>
</evidence>
<evidence type="ECO:0000313" key="12">
    <source>
        <dbReference type="Proteomes" id="UP000776650"/>
    </source>
</evidence>
<accession>A0A921F7X2</accession>
<dbReference type="PRINTS" id="PR00411">
    <property type="entry name" value="PNDRDTASEI"/>
</dbReference>
<dbReference type="SUPFAM" id="SSF55424">
    <property type="entry name" value="FAD/NAD-linked reductases, dimerisation (C-terminal) domain"/>
    <property type="match status" value="1"/>
</dbReference>
<evidence type="ECO:0000256" key="2">
    <source>
        <dbReference type="ARBA" id="ARBA00022630"/>
    </source>
</evidence>
<evidence type="ECO:0000256" key="8">
    <source>
        <dbReference type="ARBA" id="ARBA00047786"/>
    </source>
</evidence>
<sequence>SIDTGGEEKAVSYGKLLLATGASPNKPAELDDPRVVYLRSTSDYRRLRSLVHEGVRAVVAGGGYVGSEIAAALVGNGARTTMVYREAKLLSQMFPSSIVERVEDSFHSAGVELRSAFEIGEIVAENDHVSVVGASGEAVDGDVVVVGFGVHPNIDLAEAAGLTVDGGVVVDSEMRTSAPDVFAAGDLVVFDDPLFGRRRVEHVDHAENSGETAGKNMAGSSENYEYTPMFWSDLFDDGYEAIGSLDGHAETIETWNEDGKAAVVWYLRDAAPIGVLLWNTWDSVGKAKQAIADVKSGKLAVDDLRTVITPG</sequence>
<evidence type="ECO:0000313" key="11">
    <source>
        <dbReference type="EMBL" id="HJE92063.1"/>
    </source>
</evidence>
<dbReference type="RefSeq" id="WP_303915447.1">
    <property type="nucleotide sequence ID" value="NZ_DYXM01000265.1"/>
</dbReference>
<keyword evidence="5" id="KW-0809">Transit peptide</keyword>
<evidence type="ECO:0000256" key="4">
    <source>
        <dbReference type="ARBA" id="ARBA00022827"/>
    </source>
</evidence>
<organism evidence="11 12">
    <name type="scientific">Dietzia timorensis</name>
    <dbReference type="NCBI Taxonomy" id="499555"/>
    <lineage>
        <taxon>Bacteria</taxon>
        <taxon>Bacillati</taxon>
        <taxon>Actinomycetota</taxon>
        <taxon>Actinomycetes</taxon>
        <taxon>Mycobacteriales</taxon>
        <taxon>Dietziaceae</taxon>
        <taxon>Dietzia</taxon>
    </lineage>
</organism>
<reference evidence="11" key="2">
    <citation type="submission" date="2021-09" db="EMBL/GenBank/DDBJ databases">
        <authorList>
            <person name="Gilroy R."/>
        </authorList>
    </citation>
    <scope>NUCLEOTIDE SEQUENCE</scope>
    <source>
        <strain evidence="11">ChiGjej1B1-18357</strain>
    </source>
</reference>
<dbReference type="SUPFAM" id="SSF51905">
    <property type="entry name" value="FAD/NAD(P)-binding domain"/>
    <property type="match status" value="1"/>
</dbReference>
<evidence type="ECO:0000256" key="5">
    <source>
        <dbReference type="ARBA" id="ARBA00022946"/>
    </source>
</evidence>
<evidence type="ECO:0000259" key="9">
    <source>
        <dbReference type="Pfam" id="PF07992"/>
    </source>
</evidence>
<dbReference type="InterPro" id="IPR023753">
    <property type="entry name" value="FAD/NAD-binding_dom"/>
</dbReference>
<feature type="domain" description="Mitochondrial apoptosis-inducing factor C-terminal" evidence="10">
    <location>
        <begin position="213"/>
        <end position="257"/>
    </location>
</feature>
<dbReference type="Gene3D" id="3.50.50.60">
    <property type="entry name" value="FAD/NAD(P)-binding domain"/>
    <property type="match status" value="2"/>
</dbReference>
<keyword evidence="6" id="KW-0560">Oxidoreductase</keyword>
<dbReference type="Gene3D" id="3.30.390.30">
    <property type="match status" value="1"/>
</dbReference>
<comment type="cofactor">
    <cofactor evidence="1">
        <name>FAD</name>
        <dbReference type="ChEBI" id="CHEBI:57692"/>
    </cofactor>
</comment>
<dbReference type="GO" id="GO:0033108">
    <property type="term" value="P:mitochondrial respiratory chain complex assembly"/>
    <property type="evidence" value="ECO:0007669"/>
    <property type="project" value="TreeGrafter"/>
</dbReference>
<dbReference type="PANTHER" id="PTHR43557">
    <property type="entry name" value="APOPTOSIS-INDUCING FACTOR 1"/>
    <property type="match status" value="1"/>
</dbReference>
<dbReference type="PANTHER" id="PTHR43557:SF4">
    <property type="entry name" value="APOPTOSIS-INDUCING FACTOR 1, MITOCHONDRIAL"/>
    <property type="match status" value="1"/>
</dbReference>
<dbReference type="AlphaFoldDB" id="A0A921F7X2"/>
<reference evidence="11" key="1">
    <citation type="journal article" date="2021" name="PeerJ">
        <title>Extensive microbial diversity within the chicken gut microbiome revealed by metagenomics and culture.</title>
        <authorList>
            <person name="Gilroy R."/>
            <person name="Ravi A."/>
            <person name="Getino M."/>
            <person name="Pursley I."/>
            <person name="Horton D.L."/>
            <person name="Alikhan N.F."/>
            <person name="Baker D."/>
            <person name="Gharbi K."/>
            <person name="Hall N."/>
            <person name="Watson M."/>
            <person name="Adriaenssens E.M."/>
            <person name="Foster-Nyarko E."/>
            <person name="Jarju S."/>
            <person name="Secka A."/>
            <person name="Antonio M."/>
            <person name="Oren A."/>
            <person name="Chaudhuri R.R."/>
            <person name="La Ragione R."/>
            <person name="Hildebrand F."/>
            <person name="Pallen M.J."/>
        </authorList>
    </citation>
    <scope>NUCLEOTIDE SEQUENCE</scope>
    <source>
        <strain evidence="11">ChiGjej1B1-18357</strain>
    </source>
</reference>
<evidence type="ECO:0000256" key="3">
    <source>
        <dbReference type="ARBA" id="ARBA00022703"/>
    </source>
</evidence>
<protein>
    <submittedName>
        <fullName evidence="11">NAD(P)/FAD-dependent oxidoreductase</fullName>
    </submittedName>
</protein>
<dbReference type="Proteomes" id="UP000776650">
    <property type="component" value="Unassembled WGS sequence"/>
</dbReference>
<dbReference type="GO" id="GO:0012501">
    <property type="term" value="P:programmed cell death"/>
    <property type="evidence" value="ECO:0007669"/>
    <property type="project" value="TreeGrafter"/>
</dbReference>
<feature type="domain" description="FAD/NAD(P)-binding" evidence="9">
    <location>
        <begin position="5"/>
        <end position="210"/>
    </location>
</feature>
<name>A0A921F7X2_9ACTN</name>
<dbReference type="GO" id="GO:0005737">
    <property type="term" value="C:cytoplasm"/>
    <property type="evidence" value="ECO:0007669"/>
    <property type="project" value="TreeGrafter"/>
</dbReference>
<dbReference type="SMART" id="SM01353">
    <property type="entry name" value="AIF_C"/>
    <property type="match status" value="1"/>
</dbReference>
<dbReference type="GO" id="GO:0071949">
    <property type="term" value="F:FAD binding"/>
    <property type="evidence" value="ECO:0007669"/>
    <property type="project" value="TreeGrafter"/>
</dbReference>
<dbReference type="Pfam" id="PF14721">
    <property type="entry name" value="AIF_C"/>
    <property type="match status" value="1"/>
</dbReference>
<proteinExistence type="predicted"/>
<keyword evidence="7" id="KW-0520">NAD</keyword>
<keyword evidence="4" id="KW-0274">FAD</keyword>
<comment type="caution">
    <text evidence="11">The sequence shown here is derived from an EMBL/GenBank/DDBJ whole genome shotgun (WGS) entry which is preliminary data.</text>
</comment>
<evidence type="ECO:0000256" key="6">
    <source>
        <dbReference type="ARBA" id="ARBA00023002"/>
    </source>
</evidence>
<dbReference type="GO" id="GO:0016174">
    <property type="term" value="F:NAD(P)H oxidase H2O2-forming activity"/>
    <property type="evidence" value="ECO:0007669"/>
    <property type="project" value="TreeGrafter"/>
</dbReference>
<dbReference type="Pfam" id="PF07992">
    <property type="entry name" value="Pyr_redox_2"/>
    <property type="match status" value="1"/>
</dbReference>
<comment type="catalytic activity">
    <reaction evidence="8">
        <text>A + NADH + H(+) = AH2 + NAD(+)</text>
        <dbReference type="Rhea" id="RHEA:11356"/>
        <dbReference type="ChEBI" id="CHEBI:13193"/>
        <dbReference type="ChEBI" id="CHEBI:15378"/>
        <dbReference type="ChEBI" id="CHEBI:17499"/>
        <dbReference type="ChEBI" id="CHEBI:57540"/>
        <dbReference type="ChEBI" id="CHEBI:57945"/>
    </reaction>
</comment>
<dbReference type="EMBL" id="DYXM01000265">
    <property type="protein sequence ID" value="HJE92063.1"/>
    <property type="molecule type" value="Genomic_DNA"/>
</dbReference>
<dbReference type="InterPro" id="IPR016156">
    <property type="entry name" value="FAD/NAD-linked_Rdtase_dimer_sf"/>
</dbReference>
<gene>
    <name evidence="11" type="ORF">K8V11_13765</name>
</gene>
<dbReference type="InterPro" id="IPR036188">
    <property type="entry name" value="FAD/NAD-bd_sf"/>
</dbReference>
<feature type="non-terminal residue" evidence="11">
    <location>
        <position position="1"/>
    </location>
</feature>
<evidence type="ECO:0000259" key="10">
    <source>
        <dbReference type="Pfam" id="PF14721"/>
    </source>
</evidence>
<dbReference type="InterPro" id="IPR050446">
    <property type="entry name" value="FAD-oxidoreductase/Apoptosis"/>
</dbReference>